<dbReference type="GO" id="GO:0003824">
    <property type="term" value="F:catalytic activity"/>
    <property type="evidence" value="ECO:0007669"/>
    <property type="project" value="InterPro"/>
</dbReference>
<name>A0A381WZE1_9ZZZZ</name>
<dbReference type="GO" id="GO:0046872">
    <property type="term" value="F:metal ion binding"/>
    <property type="evidence" value="ECO:0007669"/>
    <property type="project" value="UniProtKB-KW"/>
</dbReference>
<proteinExistence type="predicted"/>
<dbReference type="EMBL" id="UINC01013318">
    <property type="protein sequence ID" value="SVA57638.1"/>
    <property type="molecule type" value="Genomic_DNA"/>
</dbReference>
<feature type="non-terminal residue" evidence="4">
    <location>
        <position position="1"/>
    </location>
</feature>
<evidence type="ECO:0000256" key="3">
    <source>
        <dbReference type="ARBA" id="ARBA00023014"/>
    </source>
</evidence>
<dbReference type="PANTHER" id="PTHR43432">
    <property type="entry name" value="SLR0285 PROTEIN"/>
    <property type="match status" value="1"/>
</dbReference>
<reference evidence="4" key="1">
    <citation type="submission" date="2018-05" db="EMBL/GenBank/DDBJ databases">
        <authorList>
            <person name="Lanie J.A."/>
            <person name="Ng W.-L."/>
            <person name="Kazmierczak K.M."/>
            <person name="Andrzejewski T.M."/>
            <person name="Davidsen T.M."/>
            <person name="Wayne K.J."/>
            <person name="Tettelin H."/>
            <person name="Glass J.I."/>
            <person name="Rusch D."/>
            <person name="Podicherti R."/>
            <person name="Tsui H.-C.T."/>
            <person name="Winkler M.E."/>
        </authorList>
    </citation>
    <scope>NUCLEOTIDE SEQUENCE</scope>
</reference>
<keyword evidence="2" id="KW-0408">Iron</keyword>
<dbReference type="Gene3D" id="3.80.30.30">
    <property type="match status" value="1"/>
</dbReference>
<dbReference type="GO" id="GO:0051536">
    <property type="term" value="F:iron-sulfur cluster binding"/>
    <property type="evidence" value="ECO:0007669"/>
    <property type="project" value="UniProtKB-KW"/>
</dbReference>
<evidence type="ECO:0000256" key="1">
    <source>
        <dbReference type="ARBA" id="ARBA00022723"/>
    </source>
</evidence>
<protein>
    <recommendedName>
        <fullName evidence="5">Radical SAM core domain-containing protein</fullName>
    </recommendedName>
</protein>
<keyword evidence="3" id="KW-0411">Iron-sulfur</keyword>
<evidence type="ECO:0000256" key="2">
    <source>
        <dbReference type="ARBA" id="ARBA00023004"/>
    </source>
</evidence>
<accession>A0A381WZE1</accession>
<dbReference type="SFLD" id="SFLDG01084">
    <property type="entry name" value="Uncharacterised_Radical_SAM_Su"/>
    <property type="match status" value="1"/>
</dbReference>
<evidence type="ECO:0008006" key="5">
    <source>
        <dbReference type="Google" id="ProtNLM"/>
    </source>
</evidence>
<dbReference type="AlphaFoldDB" id="A0A381WZE1"/>
<sequence>VQINLIQSKTLLTRVSGYLKGVCSHSLNPYGGCGYGLSSCGEGCYVRFNPWLTRGREWGKFVDVKNNSDELYLQSAEKEKNWAHKRSIPFAIFMSSSTDPWQPAEKKYRVTRAVLHAMVACPPDTLILQTHSASILDDQETLLKLAQLCSLRIHLSIEGDRNRLPGLPPPPCSIEKRISALQQLSARGLKTVACLSPLYPLENPHRFFDRLKNAGASAVIIDHFIEGDGTAEGSRTLKTRLPSAMKQVREDSIHLPYRNQIISIARNYLPVGVSAQGFAGHYSH</sequence>
<dbReference type="InterPro" id="IPR007197">
    <property type="entry name" value="rSAM"/>
</dbReference>
<dbReference type="InterPro" id="IPR040086">
    <property type="entry name" value="MJ0683-like"/>
</dbReference>
<evidence type="ECO:0000313" key="4">
    <source>
        <dbReference type="EMBL" id="SVA57638.1"/>
    </source>
</evidence>
<keyword evidence="1" id="KW-0479">Metal-binding</keyword>
<gene>
    <name evidence="4" type="ORF">METZ01_LOCUS110492</name>
</gene>
<dbReference type="SFLD" id="SFLDS00029">
    <property type="entry name" value="Radical_SAM"/>
    <property type="match status" value="1"/>
</dbReference>
<dbReference type="PANTHER" id="PTHR43432:SF3">
    <property type="entry name" value="SLR0285 PROTEIN"/>
    <property type="match status" value="1"/>
</dbReference>
<organism evidence="4">
    <name type="scientific">marine metagenome</name>
    <dbReference type="NCBI Taxonomy" id="408172"/>
    <lineage>
        <taxon>unclassified sequences</taxon>
        <taxon>metagenomes</taxon>
        <taxon>ecological metagenomes</taxon>
    </lineage>
</organism>